<organism evidence="3 4">
    <name type="scientific">Humibacillus xanthopallidus</name>
    <dbReference type="NCBI Taxonomy" id="412689"/>
    <lineage>
        <taxon>Bacteria</taxon>
        <taxon>Bacillati</taxon>
        <taxon>Actinomycetota</taxon>
        <taxon>Actinomycetes</taxon>
        <taxon>Micrococcales</taxon>
        <taxon>Intrasporangiaceae</taxon>
        <taxon>Humibacillus</taxon>
    </lineage>
</organism>
<protein>
    <submittedName>
        <fullName evidence="3">Rhodanese-related sulfurtransferase</fullName>
    </submittedName>
</protein>
<dbReference type="PANTHER" id="PTHR45431">
    <property type="entry name" value="RHODANESE-LIKE DOMAIN-CONTAINING PROTEIN 15, CHLOROPLASTIC"/>
    <property type="match status" value="1"/>
</dbReference>
<dbReference type="CDD" id="cd00158">
    <property type="entry name" value="RHOD"/>
    <property type="match status" value="1"/>
</dbReference>
<gene>
    <name evidence="3" type="ORF">FBY41_4026</name>
</gene>
<dbReference type="PROSITE" id="PS00380">
    <property type="entry name" value="RHODANESE_1"/>
    <property type="match status" value="1"/>
</dbReference>
<dbReference type="InterPro" id="IPR036873">
    <property type="entry name" value="Rhodanese-like_dom_sf"/>
</dbReference>
<dbReference type="AlphaFoldDB" id="A0A543HFU8"/>
<feature type="chain" id="PRO_5039005133" evidence="1">
    <location>
        <begin position="23"/>
        <end position="153"/>
    </location>
</feature>
<feature type="signal peptide" evidence="1">
    <location>
        <begin position="1"/>
        <end position="22"/>
    </location>
</feature>
<dbReference type="SMART" id="SM00450">
    <property type="entry name" value="RHOD"/>
    <property type="match status" value="1"/>
</dbReference>
<dbReference type="PROSITE" id="PS51257">
    <property type="entry name" value="PROKAR_LIPOPROTEIN"/>
    <property type="match status" value="1"/>
</dbReference>
<dbReference type="PANTHER" id="PTHR45431:SF3">
    <property type="entry name" value="RHODANESE-LIKE DOMAIN-CONTAINING PROTEIN 15, CHLOROPLASTIC"/>
    <property type="match status" value="1"/>
</dbReference>
<evidence type="ECO:0000256" key="1">
    <source>
        <dbReference type="SAM" id="SignalP"/>
    </source>
</evidence>
<dbReference type="InterPro" id="IPR001307">
    <property type="entry name" value="Thiosulphate_STrfase_CS"/>
</dbReference>
<evidence type="ECO:0000259" key="2">
    <source>
        <dbReference type="PROSITE" id="PS50206"/>
    </source>
</evidence>
<comment type="caution">
    <text evidence="3">The sequence shown here is derived from an EMBL/GenBank/DDBJ whole genome shotgun (WGS) entry which is preliminary data.</text>
</comment>
<name>A0A543HFU8_9MICO</name>
<dbReference type="RefSeq" id="WP_260439935.1">
    <property type="nucleotide sequence ID" value="NZ_VFPM01000004.1"/>
</dbReference>
<feature type="domain" description="Rhodanese" evidence="2">
    <location>
        <begin position="62"/>
        <end position="152"/>
    </location>
</feature>
<dbReference type="SUPFAM" id="SSF52821">
    <property type="entry name" value="Rhodanese/Cell cycle control phosphatase"/>
    <property type="match status" value="1"/>
</dbReference>
<dbReference type="PROSITE" id="PS50206">
    <property type="entry name" value="RHODANESE_3"/>
    <property type="match status" value="1"/>
</dbReference>
<proteinExistence type="predicted"/>
<sequence length="153" mass="14784">MKIRPASAALVLVAVLAGGGVAACGADPAPQGTTTATSVTSAAVAPSSGAMVDADTFAAALATPGTTVVDVRTPAEYAQGHLPGAVNIDVSAPDFATRIAALDRAGSYAVYCHSGNRSAAAVAAMTGAGFTHVYHLAGGIGAWADSGRSVVTG</sequence>
<dbReference type="Pfam" id="PF00581">
    <property type="entry name" value="Rhodanese"/>
    <property type="match status" value="1"/>
</dbReference>
<dbReference type="InterPro" id="IPR001763">
    <property type="entry name" value="Rhodanese-like_dom"/>
</dbReference>
<accession>A0A543HFU8</accession>
<keyword evidence="3" id="KW-0808">Transferase</keyword>
<dbReference type="EMBL" id="VFPM01000004">
    <property type="protein sequence ID" value="TQM57205.1"/>
    <property type="molecule type" value="Genomic_DNA"/>
</dbReference>
<dbReference type="InterPro" id="IPR052367">
    <property type="entry name" value="Thiosulfate_ST/Rhodanese-like"/>
</dbReference>
<dbReference type="Gene3D" id="3.40.250.10">
    <property type="entry name" value="Rhodanese-like domain"/>
    <property type="match status" value="1"/>
</dbReference>
<reference evidence="3 4" key="1">
    <citation type="submission" date="2019-06" db="EMBL/GenBank/DDBJ databases">
        <title>Genome sequencing of plant associated microbes to promote plant fitness in Sorghum bicolor and Oryza sativa.</title>
        <authorList>
            <person name="Coleman-Derr D."/>
        </authorList>
    </citation>
    <scope>NUCLEOTIDE SEQUENCE [LARGE SCALE GENOMIC DNA]</scope>
    <source>
        <strain evidence="3 4">KV-663</strain>
    </source>
</reference>
<evidence type="ECO:0000313" key="3">
    <source>
        <dbReference type="EMBL" id="TQM57205.1"/>
    </source>
</evidence>
<dbReference type="Proteomes" id="UP000316747">
    <property type="component" value="Unassembled WGS sequence"/>
</dbReference>
<keyword evidence="1" id="KW-0732">Signal</keyword>
<keyword evidence="4" id="KW-1185">Reference proteome</keyword>
<evidence type="ECO:0000313" key="4">
    <source>
        <dbReference type="Proteomes" id="UP000316747"/>
    </source>
</evidence>
<dbReference type="GO" id="GO:0004792">
    <property type="term" value="F:thiosulfate-cyanide sulfurtransferase activity"/>
    <property type="evidence" value="ECO:0007669"/>
    <property type="project" value="InterPro"/>
</dbReference>